<proteinExistence type="predicted"/>
<gene>
    <name evidence="2" type="ORF">Ade02nite_23770</name>
</gene>
<evidence type="ECO:0000313" key="3">
    <source>
        <dbReference type="Proteomes" id="UP000609879"/>
    </source>
</evidence>
<dbReference type="NCBIfam" id="TIGR03891">
    <property type="entry name" value="thiopep_ocin"/>
    <property type="match status" value="1"/>
</dbReference>
<evidence type="ECO:0000259" key="1">
    <source>
        <dbReference type="Pfam" id="PF14028"/>
    </source>
</evidence>
<dbReference type="Pfam" id="PF14028">
    <property type="entry name" value="Lant_dehydr_C"/>
    <property type="match status" value="1"/>
</dbReference>
<dbReference type="Proteomes" id="UP000609879">
    <property type="component" value="Unassembled WGS sequence"/>
</dbReference>
<feature type="domain" description="Thiopeptide-type bacteriocin biosynthesis" evidence="1">
    <location>
        <begin position="59"/>
        <end position="308"/>
    </location>
</feature>
<protein>
    <recommendedName>
        <fullName evidence="1">Thiopeptide-type bacteriocin biosynthesis domain-containing protein</fullName>
    </recommendedName>
</protein>
<dbReference type="RefSeq" id="WP_203761637.1">
    <property type="nucleotide sequence ID" value="NZ_BAAABO010000027.1"/>
</dbReference>
<name>A0ABQ3Y179_9ACTN</name>
<dbReference type="EMBL" id="BOMI01000037">
    <property type="protein sequence ID" value="GID73736.1"/>
    <property type="molecule type" value="Genomic_DNA"/>
</dbReference>
<evidence type="ECO:0000313" key="2">
    <source>
        <dbReference type="EMBL" id="GID73736.1"/>
    </source>
</evidence>
<reference evidence="2 3" key="1">
    <citation type="submission" date="2021-01" db="EMBL/GenBank/DDBJ databases">
        <title>Whole genome shotgun sequence of Actinoplanes deccanensis NBRC 13994.</title>
        <authorList>
            <person name="Komaki H."/>
            <person name="Tamura T."/>
        </authorList>
    </citation>
    <scope>NUCLEOTIDE SEQUENCE [LARGE SCALE GENOMIC DNA]</scope>
    <source>
        <strain evidence="2 3">NBRC 13994</strain>
    </source>
</reference>
<organism evidence="2 3">
    <name type="scientific">Paractinoplanes deccanensis</name>
    <dbReference type="NCBI Taxonomy" id="113561"/>
    <lineage>
        <taxon>Bacteria</taxon>
        <taxon>Bacillati</taxon>
        <taxon>Actinomycetota</taxon>
        <taxon>Actinomycetes</taxon>
        <taxon>Micromonosporales</taxon>
        <taxon>Micromonosporaceae</taxon>
        <taxon>Paractinoplanes</taxon>
    </lineage>
</organism>
<dbReference type="InterPro" id="IPR023809">
    <property type="entry name" value="Thiopep_bacteriocin_synth_dom"/>
</dbReference>
<keyword evidence="3" id="KW-1185">Reference proteome</keyword>
<comment type="caution">
    <text evidence="2">The sequence shown here is derived from an EMBL/GenBank/DDBJ whole genome shotgun (WGS) entry which is preliminary data.</text>
</comment>
<accession>A0ABQ3Y179</accession>
<sequence>MLADRLTVNPGQLAQRVEAVLAGTAVEHSAVDGIDLTDAVETYRAAGRAALDCRQERAWFQARITWPEWVDAESVFAAHVAPRLDDVRDGPAWWFLRKYPHWRLRVRTCDHRAVETLLDDLSSAGTIAGWQPGIYEAETAAFGGEVAMAIVHDLFCADSRGVLTYARQHTPPLGRRELSLLLLQALNRHAGLDWFEIGDVFARVAQMRPTPADHDTPGIDALAAKVHPVLASDITTEMPLFTRGGPVAYAADWLAAFIQAGRLLGEAAATGRLDRGLRAALAQIVIFHWNRLGLPAHTQGILAHAAKAATLPRS</sequence>